<name>A0A5C6B4W2_9BACT</name>
<keyword evidence="4" id="KW-1185">Reference proteome</keyword>
<feature type="signal peptide" evidence="2">
    <location>
        <begin position="1"/>
        <end position="17"/>
    </location>
</feature>
<comment type="caution">
    <text evidence="3">The sequence shown here is derived from an EMBL/GenBank/DDBJ whole genome shotgun (WGS) entry which is preliminary data.</text>
</comment>
<evidence type="ECO:0000256" key="2">
    <source>
        <dbReference type="SAM" id="SignalP"/>
    </source>
</evidence>
<dbReference type="Proteomes" id="UP000320176">
    <property type="component" value="Unassembled WGS sequence"/>
</dbReference>
<keyword evidence="1 2" id="KW-0732">Signal</keyword>
<dbReference type="AlphaFoldDB" id="A0A5C6B4W2"/>
<evidence type="ECO:0000256" key="1">
    <source>
        <dbReference type="ARBA" id="ARBA00022729"/>
    </source>
</evidence>
<organism evidence="3 4">
    <name type="scientific">Stieleria varia</name>
    <dbReference type="NCBI Taxonomy" id="2528005"/>
    <lineage>
        <taxon>Bacteria</taxon>
        <taxon>Pseudomonadati</taxon>
        <taxon>Planctomycetota</taxon>
        <taxon>Planctomycetia</taxon>
        <taxon>Pirellulales</taxon>
        <taxon>Pirellulaceae</taxon>
        <taxon>Stieleria</taxon>
    </lineage>
</organism>
<sequence precursor="true">MSHIKSLLLLSCLLLFAGCGGNPITKDNYTEVKTGMTLDEVESILGPGTEQASSDASFGGIAIDMKNMVWQNEDKIISITFSHGKVKAKSQIGL</sequence>
<proteinExistence type="predicted"/>
<dbReference type="PROSITE" id="PS51257">
    <property type="entry name" value="PROKAR_LIPOPROTEIN"/>
    <property type="match status" value="1"/>
</dbReference>
<accession>A0A5C6B4W2</accession>
<reference evidence="3 4" key="1">
    <citation type="submission" date="2019-02" db="EMBL/GenBank/DDBJ databases">
        <title>Deep-cultivation of Planctomycetes and their phenomic and genomic characterization uncovers novel biology.</title>
        <authorList>
            <person name="Wiegand S."/>
            <person name="Jogler M."/>
            <person name="Boedeker C."/>
            <person name="Pinto D."/>
            <person name="Vollmers J."/>
            <person name="Rivas-Marin E."/>
            <person name="Kohn T."/>
            <person name="Peeters S.H."/>
            <person name="Heuer A."/>
            <person name="Rast P."/>
            <person name="Oberbeckmann S."/>
            <person name="Bunk B."/>
            <person name="Jeske O."/>
            <person name="Meyerdierks A."/>
            <person name="Storesund J.E."/>
            <person name="Kallscheuer N."/>
            <person name="Luecker S."/>
            <person name="Lage O.M."/>
            <person name="Pohl T."/>
            <person name="Merkel B.J."/>
            <person name="Hornburger P."/>
            <person name="Mueller R.-W."/>
            <person name="Bruemmer F."/>
            <person name="Labrenz M."/>
            <person name="Spormann A.M."/>
            <person name="Op Den Camp H."/>
            <person name="Overmann J."/>
            <person name="Amann R."/>
            <person name="Jetten M.S.M."/>
            <person name="Mascher T."/>
            <person name="Medema M.H."/>
            <person name="Devos D.P."/>
            <person name="Kaster A.-K."/>
            <person name="Ovreas L."/>
            <person name="Rohde M."/>
            <person name="Galperin M.Y."/>
            <person name="Jogler C."/>
        </authorList>
    </citation>
    <scope>NUCLEOTIDE SEQUENCE [LARGE SCALE GENOMIC DNA]</scope>
    <source>
        <strain evidence="3 4">Pla52n</strain>
    </source>
</reference>
<evidence type="ECO:0008006" key="5">
    <source>
        <dbReference type="Google" id="ProtNLM"/>
    </source>
</evidence>
<dbReference type="OrthoDB" id="570195at2"/>
<protein>
    <recommendedName>
        <fullName evidence="5">Lipoprotein SmpA/OmlA domain-containing protein</fullName>
    </recommendedName>
</protein>
<dbReference type="InterPro" id="IPR037873">
    <property type="entry name" value="BamE-like"/>
</dbReference>
<dbReference type="RefSeq" id="WP_146519585.1">
    <property type="nucleotide sequence ID" value="NZ_CP151726.1"/>
</dbReference>
<feature type="chain" id="PRO_5022836878" description="Lipoprotein SmpA/OmlA domain-containing protein" evidence="2">
    <location>
        <begin position="18"/>
        <end position="94"/>
    </location>
</feature>
<dbReference type="Gene3D" id="3.30.1450.10">
    <property type="match status" value="1"/>
</dbReference>
<evidence type="ECO:0000313" key="4">
    <source>
        <dbReference type="Proteomes" id="UP000320176"/>
    </source>
</evidence>
<gene>
    <name evidence="3" type="ORF">Pla52n_22430</name>
</gene>
<evidence type="ECO:0000313" key="3">
    <source>
        <dbReference type="EMBL" id="TWU06521.1"/>
    </source>
</evidence>
<dbReference type="EMBL" id="SJPN01000002">
    <property type="protein sequence ID" value="TWU06521.1"/>
    <property type="molecule type" value="Genomic_DNA"/>
</dbReference>